<sequence length="576" mass="64619">MFGFRYSRLPSDSTSSKPTVNSILYFLRRRSTLQILLALTAAVILLSSLHPTVQTAASTLGTNVANKIPASWGTFNPGGWVGSHPSDPFAWDPREDPDLRARQLSQYNMLMAENGKYNGSFRSVARIHNEEAAVRLGQCLRGEIKCPKKPVILSSYIYVGFYYEDQAPGGEMIWLSSIVPAIERTGYIILHSHYGISGPSKIIPDLVHMYWGDEKRAPTCASDPRCVAEYEPTEGWDDLSVGVPESERGVIPIARLFAPSWWGCYPQPWGHASAFIIGPKTPDWCWQPMGQQWALTPFNYPNNSFLPWSIEDHCMQIETVPWEERTDTALIYAKLASYFKISKLDREFWNTDEVKAQTWKFLSTAEQDGKGSIIPEGLESIGRQTRDDYNRLLSSVKVVVGVDLPKVSPTVYAALCQGTPVVLPYYKELTDPSDPASAFGLAYGQHPMALALGPPWVYGYQAGNGTDLIAKVNQAMQAPIPRYIPPFMKQSFVDSHIREVLTFDFESLAAQKISDNGGKRPVVPAHSLATLVKHNSLWLEKPGEQLRWDRSQWYRDYLEGETESEVILEEDEELLG</sequence>
<dbReference type="EMBL" id="MCFC01000001">
    <property type="protein sequence ID" value="ORY35916.1"/>
    <property type="molecule type" value="Genomic_DNA"/>
</dbReference>
<keyword evidence="3" id="KW-1185">Reference proteome</keyword>
<evidence type="ECO:0000259" key="1">
    <source>
        <dbReference type="Pfam" id="PF15024"/>
    </source>
</evidence>
<dbReference type="Pfam" id="PF15024">
    <property type="entry name" value="Glyco_transf_18"/>
    <property type="match status" value="1"/>
</dbReference>
<dbReference type="STRING" id="71784.A0A1Y2BMC6"/>
<organism evidence="2 3">
    <name type="scientific">Naematelia encephala</name>
    <dbReference type="NCBI Taxonomy" id="71784"/>
    <lineage>
        <taxon>Eukaryota</taxon>
        <taxon>Fungi</taxon>
        <taxon>Dikarya</taxon>
        <taxon>Basidiomycota</taxon>
        <taxon>Agaricomycotina</taxon>
        <taxon>Tremellomycetes</taxon>
        <taxon>Tremellales</taxon>
        <taxon>Naemateliaceae</taxon>
        <taxon>Naematelia</taxon>
    </lineage>
</organism>
<dbReference type="Proteomes" id="UP000193986">
    <property type="component" value="Unassembled WGS sequence"/>
</dbReference>
<dbReference type="UniPathway" id="UPA00378"/>
<dbReference type="InParanoid" id="A0A1Y2BMC6"/>
<dbReference type="OrthoDB" id="2113294at2759"/>
<accession>A0A1Y2BMC6</accession>
<proteinExistence type="predicted"/>
<gene>
    <name evidence="2" type="ORF">BCR39DRAFT_513030</name>
</gene>
<evidence type="ECO:0000313" key="2">
    <source>
        <dbReference type="EMBL" id="ORY35916.1"/>
    </source>
</evidence>
<reference evidence="2 3" key="1">
    <citation type="submission" date="2016-07" db="EMBL/GenBank/DDBJ databases">
        <title>Pervasive Adenine N6-methylation of Active Genes in Fungi.</title>
        <authorList>
            <consortium name="DOE Joint Genome Institute"/>
            <person name="Mondo S.J."/>
            <person name="Dannebaum R.O."/>
            <person name="Kuo R.C."/>
            <person name="Labutti K."/>
            <person name="Haridas S."/>
            <person name="Kuo A."/>
            <person name="Salamov A."/>
            <person name="Ahrendt S.R."/>
            <person name="Lipzen A."/>
            <person name="Sullivan W."/>
            <person name="Andreopoulos W.B."/>
            <person name="Clum A."/>
            <person name="Lindquist E."/>
            <person name="Daum C."/>
            <person name="Ramamoorthy G.K."/>
            <person name="Gryganskyi A."/>
            <person name="Culley D."/>
            <person name="Magnuson J.K."/>
            <person name="James T.Y."/>
            <person name="O'Malley M.A."/>
            <person name="Stajich J.E."/>
            <person name="Spatafora J.W."/>
            <person name="Visel A."/>
            <person name="Grigoriev I.V."/>
        </authorList>
    </citation>
    <scope>NUCLEOTIDE SEQUENCE [LARGE SCALE GENOMIC DNA]</scope>
    <source>
        <strain evidence="2 3">68-887.2</strain>
    </source>
</reference>
<evidence type="ECO:0000313" key="3">
    <source>
        <dbReference type="Proteomes" id="UP000193986"/>
    </source>
</evidence>
<dbReference type="InterPro" id="IPR026116">
    <property type="entry name" value="GT18_cat"/>
</dbReference>
<dbReference type="AlphaFoldDB" id="A0A1Y2BMC6"/>
<protein>
    <recommendedName>
        <fullName evidence="1">Glycosyltransferase family 18 catalytic domain-containing protein</fullName>
    </recommendedName>
</protein>
<comment type="caution">
    <text evidence="2">The sequence shown here is derived from an EMBL/GenBank/DDBJ whole genome shotgun (WGS) entry which is preliminary data.</text>
</comment>
<feature type="domain" description="Glycosyltransferase family 18 catalytic" evidence="1">
    <location>
        <begin position="291"/>
        <end position="486"/>
    </location>
</feature>
<dbReference type="GO" id="GO:0030144">
    <property type="term" value="F:alpha-1,6-mannosylglycoprotein 6-beta-N-acetylglucosaminyltransferase activity"/>
    <property type="evidence" value="ECO:0007669"/>
    <property type="project" value="InterPro"/>
</dbReference>
<name>A0A1Y2BMC6_9TREE</name>